<comment type="similarity">
    <text evidence="1">Belongs to the peptidase M17 family.</text>
</comment>
<gene>
    <name evidence="7" type="ORF">J9253_02975</name>
</gene>
<dbReference type="PANTHER" id="PTHR11963">
    <property type="entry name" value="LEUCINE AMINOPEPTIDASE-RELATED"/>
    <property type="match status" value="1"/>
</dbReference>
<dbReference type="InterPro" id="IPR000819">
    <property type="entry name" value="Peptidase_M17_C"/>
</dbReference>
<dbReference type="InterPro" id="IPR048816">
    <property type="entry name" value="Peptidase_M17_N_1"/>
</dbReference>
<name>A0ABX7WX10_9GAMM</name>
<feature type="domain" description="Cytosol aminopeptidase" evidence="6">
    <location>
        <begin position="304"/>
        <end position="311"/>
    </location>
</feature>
<dbReference type="GO" id="GO:0004177">
    <property type="term" value="F:aminopeptidase activity"/>
    <property type="evidence" value="ECO:0007669"/>
    <property type="project" value="UniProtKB-KW"/>
</dbReference>
<dbReference type="Gene3D" id="3.40.220.10">
    <property type="entry name" value="Leucine Aminopeptidase, subunit E, domain 1"/>
    <property type="match status" value="1"/>
</dbReference>
<evidence type="ECO:0000313" key="7">
    <source>
        <dbReference type="EMBL" id="QTR46923.1"/>
    </source>
</evidence>
<evidence type="ECO:0000256" key="3">
    <source>
        <dbReference type="ARBA" id="ARBA00022670"/>
    </source>
</evidence>
<proteinExistence type="inferred from homology"/>
<keyword evidence="5" id="KW-0464">Manganese</keyword>
<evidence type="ECO:0000259" key="6">
    <source>
        <dbReference type="PROSITE" id="PS00631"/>
    </source>
</evidence>
<evidence type="ECO:0000256" key="1">
    <source>
        <dbReference type="ARBA" id="ARBA00009528"/>
    </source>
</evidence>
<keyword evidence="2 7" id="KW-0031">Aminopeptidase</keyword>
<dbReference type="PROSITE" id="PS00631">
    <property type="entry name" value="CYTOSOL_AP"/>
    <property type="match status" value="1"/>
</dbReference>
<dbReference type="InterPro" id="IPR043472">
    <property type="entry name" value="Macro_dom-like"/>
</dbReference>
<accession>A0ABX7WX10</accession>
<dbReference type="PANTHER" id="PTHR11963:SF20">
    <property type="entry name" value="PEPTIDASE B"/>
    <property type="match status" value="1"/>
</dbReference>
<dbReference type="Pfam" id="PF00883">
    <property type="entry name" value="Peptidase_M17"/>
    <property type="match status" value="1"/>
</dbReference>
<dbReference type="SUPFAM" id="SSF53187">
    <property type="entry name" value="Zn-dependent exopeptidases"/>
    <property type="match status" value="1"/>
</dbReference>
<dbReference type="Pfam" id="PF21337">
    <property type="entry name" value="Peptidase_M17_N_1"/>
    <property type="match status" value="1"/>
</dbReference>
<keyword evidence="8" id="KW-1185">Reference proteome</keyword>
<keyword evidence="4" id="KW-0378">Hydrolase</keyword>
<keyword evidence="3" id="KW-0645">Protease</keyword>
<reference evidence="7 8" key="1">
    <citation type="submission" date="2021-04" db="EMBL/GenBank/DDBJ databases">
        <title>Genomics, taxonomy and metabolism of representatives of sulfur bacteria of the genus Thiothrix: Thiothrix fructosivorans QT, Thiothrix unzii A1T and three new species, Thiothrix subterranea sp. nov., Thiothrix litoralis sp. nov. and 'Candidatus Thiothrix anitrata' sp. nov.</title>
        <authorList>
            <person name="Ravin N.V."/>
            <person name="Smolyakov D."/>
            <person name="Rudenko T.S."/>
            <person name="Mardanov A.V."/>
            <person name="Beletsky A.V."/>
            <person name="Markov N.D."/>
            <person name="Fomenkov A.I."/>
            <person name="Roberts R.J."/>
            <person name="Karnachuk O.V."/>
            <person name="Novikov A."/>
            <person name="Grabovich M.Y."/>
        </authorList>
    </citation>
    <scope>NUCLEOTIDE SEQUENCE [LARGE SCALE GENOMIC DNA]</scope>
    <source>
        <strain evidence="7 8">AS</strain>
    </source>
</reference>
<evidence type="ECO:0000256" key="2">
    <source>
        <dbReference type="ARBA" id="ARBA00022438"/>
    </source>
</evidence>
<dbReference type="Gene3D" id="3.40.630.10">
    <property type="entry name" value="Zn peptidases"/>
    <property type="match status" value="1"/>
</dbReference>
<dbReference type="EMBL" id="CP072801">
    <property type="protein sequence ID" value="QTR46923.1"/>
    <property type="molecule type" value="Genomic_DNA"/>
</dbReference>
<protein>
    <submittedName>
        <fullName evidence="7">Leucyl aminopeptidase family protein</fullName>
    </submittedName>
</protein>
<dbReference type="RefSeq" id="WP_210223238.1">
    <property type="nucleotide sequence ID" value="NZ_CP072801.1"/>
</dbReference>
<organism evidence="7 8">
    <name type="scientific">Thiothrix litoralis</name>
    <dbReference type="NCBI Taxonomy" id="2891210"/>
    <lineage>
        <taxon>Bacteria</taxon>
        <taxon>Pseudomonadati</taxon>
        <taxon>Pseudomonadota</taxon>
        <taxon>Gammaproteobacteria</taxon>
        <taxon>Thiotrichales</taxon>
        <taxon>Thiotrichaceae</taxon>
        <taxon>Thiothrix</taxon>
    </lineage>
</organism>
<evidence type="ECO:0000256" key="5">
    <source>
        <dbReference type="ARBA" id="ARBA00023211"/>
    </source>
</evidence>
<sequence>MFTQEKPADSVALHPLTPQTWRVLADALSAAEYQWATLHDFSAKAGQLCLLPDGQGGISKVLVGYDAAEGVRWAVAALPNKLPRGHYHLVCDWSEAETLQASIGWGLGYYRFEQYTKPDNKARPVLYLASAQQKRAQAFVQAVTLVRDLINQPANHMMPEHLSAATAQLAETFGADFRELVGDELLAQNYPAIHAVGRASKHAPRLLSLRWGNPEHPAVTLVGKGVCFDTGGLDIKPSQYMRFMKKDMGGAAHVLGLAQLIMQLQLPVQLRVLIPAVDNAIGGDAFRPGDILSTRAGKSVEVDNTDAEGRLVLCDALADAVNHKPDVLLDFATLTGAARVALGTEIPVFFSNNKSLTAKLQAVSEVSEELIWNLPLHKAYFEQLKSACADFTNSGGSYGGAITAALFLNEFVPENIPWAHFDVMAWNNRERAGRPTGGEAMGLFAIYHYLETVYRNQ</sequence>
<dbReference type="InterPro" id="IPR011356">
    <property type="entry name" value="Leucine_aapep/pepB"/>
</dbReference>
<dbReference type="Proteomes" id="UP000672039">
    <property type="component" value="Chromosome"/>
</dbReference>
<dbReference type="CDD" id="cd00433">
    <property type="entry name" value="Peptidase_M17"/>
    <property type="match status" value="1"/>
</dbReference>
<evidence type="ECO:0000256" key="4">
    <source>
        <dbReference type="ARBA" id="ARBA00022801"/>
    </source>
</evidence>
<dbReference type="PRINTS" id="PR00481">
    <property type="entry name" value="LAMNOPPTDASE"/>
</dbReference>
<evidence type="ECO:0000313" key="8">
    <source>
        <dbReference type="Proteomes" id="UP000672039"/>
    </source>
</evidence>